<organism evidence="1">
    <name type="scientific">Anopheles darlingi</name>
    <name type="common">Mosquito</name>
    <dbReference type="NCBI Taxonomy" id="43151"/>
    <lineage>
        <taxon>Eukaryota</taxon>
        <taxon>Metazoa</taxon>
        <taxon>Ecdysozoa</taxon>
        <taxon>Arthropoda</taxon>
        <taxon>Hexapoda</taxon>
        <taxon>Insecta</taxon>
        <taxon>Pterygota</taxon>
        <taxon>Neoptera</taxon>
        <taxon>Endopterygota</taxon>
        <taxon>Diptera</taxon>
        <taxon>Nematocera</taxon>
        <taxon>Culicoidea</taxon>
        <taxon>Culicidae</taxon>
        <taxon>Anophelinae</taxon>
        <taxon>Anopheles</taxon>
    </lineage>
</organism>
<protein>
    <submittedName>
        <fullName evidence="1">Putative secreted protein</fullName>
    </submittedName>
</protein>
<reference evidence="1" key="1">
    <citation type="submission" date="2018-01" db="EMBL/GenBank/DDBJ databases">
        <title>An insight into the sialome of Amazonian anophelines.</title>
        <authorList>
            <person name="Ribeiro J.M."/>
            <person name="Scarpassa V."/>
            <person name="Calvo E."/>
        </authorList>
    </citation>
    <scope>NUCLEOTIDE SEQUENCE</scope>
</reference>
<name>A0A2M4D4Z9_ANODA</name>
<evidence type="ECO:0000313" key="1">
    <source>
        <dbReference type="EMBL" id="MBW72664.1"/>
    </source>
</evidence>
<sequence length="86" mass="10052">MLLPLPPPVFLPLSLFLRAQANKTFKWPTHRQLRISFRSFDKKQPTKGGEVDSAAFPLRLSTQENEHKWRPEVGRKRGGLLRWCQI</sequence>
<proteinExistence type="predicted"/>
<accession>A0A2M4D4Z9</accession>
<dbReference type="AlphaFoldDB" id="A0A2M4D4Z9"/>
<dbReference type="EMBL" id="GGFL01008486">
    <property type="protein sequence ID" value="MBW72664.1"/>
    <property type="molecule type" value="Transcribed_RNA"/>
</dbReference>